<evidence type="ECO:0000313" key="2">
    <source>
        <dbReference type="EMBL" id="RLK51781.1"/>
    </source>
</evidence>
<accession>A0A498CHF3</accession>
<protein>
    <submittedName>
        <fullName evidence="2">Uncharacterized protein DUF262</fullName>
    </submittedName>
</protein>
<name>A0A498CHF3_9GAMM</name>
<organism evidence="2 3">
    <name type="scientific">Stenotrophomonas rhizophila</name>
    <dbReference type="NCBI Taxonomy" id="216778"/>
    <lineage>
        <taxon>Bacteria</taxon>
        <taxon>Pseudomonadati</taxon>
        <taxon>Pseudomonadota</taxon>
        <taxon>Gammaproteobacteria</taxon>
        <taxon>Lysobacterales</taxon>
        <taxon>Lysobacteraceae</taxon>
        <taxon>Stenotrophomonas</taxon>
    </lineage>
</organism>
<sequence>MAKKVTLDAMIQRADFAVADENFELELIRDFPLANLAPGSHILRMLRKPDFQRETNQWTPDQLSTFIASFLDNEVIPSLILWKSPTYIFVIDGGHRLSALRAWVEDDYGDGAISYEFYKGEISAEQRAVARRTRALVEKEVGRYTSLAGLVGQPNVGEERSKIRAGRLATRPLNLQWVQGSAETAETSFFKINSQGTPLDDIEELLIRHRRKPTAIAARAVLRAGTGHQYWSGFEEKVRSKIESAAEELYKLLFQPEAVPPIRTLEVPFGGSVSPVDAHALLIDYLSITGSPSSTPDPIDAQTEDLVGNKVVDILRRAKDVTSRITGNSAGSLGVHPAVYFYNEKGRYNRFLFLGFATVISAAVKNSNGEFFKRFTEARSGVEAFLIENKNTLGLILQNTNKNQRIVRMQKLFNFLVQYYYLNKGIPALNIVMEHIQVRGRMLDLGDQAQGASFSDEVKVQVFISESLKSALKCPICSGYMMPTKSVSFDHKRRKREGGMGNSANAQMTHPYCNTGYKS</sequence>
<dbReference type="RefSeq" id="WP_121042331.1">
    <property type="nucleotide sequence ID" value="NZ_RCDC01000006.1"/>
</dbReference>
<dbReference type="OrthoDB" id="9764212at2"/>
<dbReference type="InterPro" id="IPR004919">
    <property type="entry name" value="GmrSD_N"/>
</dbReference>
<feature type="domain" description="GmrSD restriction endonucleases N-terminal" evidence="1">
    <location>
        <begin position="46"/>
        <end position="204"/>
    </location>
</feature>
<dbReference type="Proteomes" id="UP000274786">
    <property type="component" value="Unassembled WGS sequence"/>
</dbReference>
<evidence type="ECO:0000259" key="1">
    <source>
        <dbReference type="Pfam" id="PF03235"/>
    </source>
</evidence>
<gene>
    <name evidence="2" type="ORF">BCL79_2924</name>
</gene>
<dbReference type="AlphaFoldDB" id="A0A498CHF3"/>
<dbReference type="EMBL" id="RCDC01000006">
    <property type="protein sequence ID" value="RLK51781.1"/>
    <property type="molecule type" value="Genomic_DNA"/>
</dbReference>
<dbReference type="Pfam" id="PF03235">
    <property type="entry name" value="GmrSD_N"/>
    <property type="match status" value="1"/>
</dbReference>
<comment type="caution">
    <text evidence="2">The sequence shown here is derived from an EMBL/GenBank/DDBJ whole genome shotgun (WGS) entry which is preliminary data.</text>
</comment>
<proteinExistence type="predicted"/>
<reference evidence="2 3" key="1">
    <citation type="submission" date="2018-10" db="EMBL/GenBank/DDBJ databases">
        <title>Comparative analysis of microorganisms from saline springs in Andes Mountain Range, Colombia.</title>
        <authorList>
            <person name="Rubin E."/>
        </authorList>
    </citation>
    <scope>NUCLEOTIDE SEQUENCE [LARGE SCALE GENOMIC DNA]</scope>
    <source>
        <strain evidence="2 3">USBA GBX 843</strain>
    </source>
</reference>
<evidence type="ECO:0000313" key="3">
    <source>
        <dbReference type="Proteomes" id="UP000274786"/>
    </source>
</evidence>